<accession>S0EUH0</accession>
<reference evidence="4" key="1">
    <citation type="submission" date="2013-03" db="EMBL/GenBank/DDBJ databases">
        <title>Genome sequence of Chthonomonas calidirosea, the first sequenced genome from the Armatimonadetes phylum (formally candidate division OP10).</title>
        <authorList>
            <person name="Lee K.C.Y."/>
            <person name="Morgan X.C."/>
            <person name="Dunfield P.F."/>
            <person name="Tamas I."/>
            <person name="Houghton K.M."/>
            <person name="Vyssotski M."/>
            <person name="Ryan J.L.J."/>
            <person name="Lagutin K."/>
            <person name="McDonald I.R."/>
            <person name="Stott M.B."/>
        </authorList>
    </citation>
    <scope>NUCLEOTIDE SEQUENCE [LARGE SCALE GENOMIC DNA]</scope>
    <source>
        <strain evidence="4">DSM 23976 / ICMP 18418 / T49</strain>
    </source>
</reference>
<evidence type="ECO:0000259" key="2">
    <source>
        <dbReference type="PROSITE" id="PS50173"/>
    </source>
</evidence>
<dbReference type="Gene3D" id="3.30.1490.100">
    <property type="entry name" value="DNA polymerase, Y-family, little finger domain"/>
    <property type="match status" value="1"/>
</dbReference>
<keyword evidence="3" id="KW-0548">Nucleotidyltransferase</keyword>
<dbReference type="Pfam" id="PF11799">
    <property type="entry name" value="IMS_C"/>
    <property type="match status" value="1"/>
</dbReference>
<gene>
    <name evidence="3" type="ORF">CCALI_01131</name>
</gene>
<dbReference type="PANTHER" id="PTHR11076">
    <property type="entry name" value="DNA REPAIR POLYMERASE UMUC / TRANSFERASE FAMILY MEMBER"/>
    <property type="match status" value="1"/>
</dbReference>
<name>S0EUH0_CHTCT</name>
<dbReference type="PROSITE" id="PS50173">
    <property type="entry name" value="UMUC"/>
    <property type="match status" value="1"/>
</dbReference>
<dbReference type="EC" id="2.7.7.7" evidence="3"/>
<evidence type="ECO:0000313" key="3">
    <source>
        <dbReference type="EMBL" id="CCW34950.1"/>
    </source>
</evidence>
<dbReference type="PANTHER" id="PTHR11076:SF34">
    <property type="entry name" value="PROTEIN UMUC"/>
    <property type="match status" value="1"/>
</dbReference>
<evidence type="ECO:0000313" key="4">
    <source>
        <dbReference type="Proteomes" id="UP000014227"/>
    </source>
</evidence>
<dbReference type="InterPro" id="IPR001126">
    <property type="entry name" value="UmuC"/>
</dbReference>
<dbReference type="SUPFAM" id="SSF56672">
    <property type="entry name" value="DNA/RNA polymerases"/>
    <property type="match status" value="1"/>
</dbReference>
<keyword evidence="3" id="KW-0808">Transferase</keyword>
<dbReference type="InterPro" id="IPR017961">
    <property type="entry name" value="DNA_pol_Y-fam_little_finger"/>
</dbReference>
<dbReference type="Pfam" id="PF00817">
    <property type="entry name" value="IMS"/>
    <property type="match status" value="1"/>
</dbReference>
<dbReference type="GO" id="GO:0003684">
    <property type="term" value="F:damaged DNA binding"/>
    <property type="evidence" value="ECO:0007669"/>
    <property type="project" value="InterPro"/>
</dbReference>
<dbReference type="GO" id="GO:0042276">
    <property type="term" value="P:error-prone translesion synthesis"/>
    <property type="evidence" value="ECO:0007669"/>
    <property type="project" value="TreeGrafter"/>
</dbReference>
<dbReference type="GO" id="GO:0003887">
    <property type="term" value="F:DNA-directed DNA polymerase activity"/>
    <property type="evidence" value="ECO:0007669"/>
    <property type="project" value="UniProtKB-EC"/>
</dbReference>
<comment type="similarity">
    <text evidence="1">Belongs to the DNA polymerase type-Y family.</text>
</comment>
<dbReference type="AlphaFoldDB" id="S0EUH0"/>
<dbReference type="Gene3D" id="3.30.70.270">
    <property type="match status" value="1"/>
</dbReference>
<dbReference type="KEGG" id="ccz:CCALI_01131"/>
<sequence>MGRRFFLDMNAFFASVEQQENPALRGRPLIVVPLKVPTTCAIAASYEAKAFGIHTGTQVSAARRLCPDLEVVEARPLLYVQYHRALCELLQAYFVSIQVLSIDEMVCGIGRTVVGRTMEEALAHQVKQAIKAQLGAQMRCSIGIGPNTFLAKVACERQKPDGLTIYDSADLPDVLFTLELTDLPGIAKRMLARLNQYHIRSVRDLYEADVVHLRRAWGSVVGVRWYWMLRGSLEVDYGQYVGRPRKSVSCSHVLPPEFRDRCGAVRILLRLCEKALKRLREEALGASCVEIRVDYRHRYDLTTYSWRQRSTKHLHANEESTWLPIVRKLLDRLPPARFNYQPMRVSIGFSGLLAEKDQNLSLFEAEPTKRACAARVVDMLEAKGLPIARASLYTLREQALTAFLSVCRRILLQLHMAEVKITLFAVHRLNRCNVQERSKHLLKTT</sequence>
<dbReference type="InParanoid" id="S0EUH0"/>
<dbReference type="InterPro" id="IPR036775">
    <property type="entry name" value="DNA_pol_Y-fam_lit_finger_sf"/>
</dbReference>
<dbReference type="GO" id="GO:0006281">
    <property type="term" value="P:DNA repair"/>
    <property type="evidence" value="ECO:0007669"/>
    <property type="project" value="InterPro"/>
</dbReference>
<organism evidence="3 4">
    <name type="scientific">Chthonomonas calidirosea (strain DSM 23976 / ICMP 18418 / T49)</name>
    <dbReference type="NCBI Taxonomy" id="1303518"/>
    <lineage>
        <taxon>Bacteria</taxon>
        <taxon>Bacillati</taxon>
        <taxon>Armatimonadota</taxon>
        <taxon>Chthonomonadia</taxon>
        <taxon>Chthonomonadales</taxon>
        <taxon>Chthonomonadaceae</taxon>
        <taxon>Chthonomonas</taxon>
    </lineage>
</organism>
<dbReference type="SUPFAM" id="SSF100879">
    <property type="entry name" value="Lesion bypass DNA polymerase (Y-family), little finger domain"/>
    <property type="match status" value="1"/>
</dbReference>
<dbReference type="Gene3D" id="1.10.150.20">
    <property type="entry name" value="5' to 3' exonuclease, C-terminal subdomain"/>
    <property type="match status" value="1"/>
</dbReference>
<dbReference type="InterPro" id="IPR050116">
    <property type="entry name" value="DNA_polymerase-Y"/>
</dbReference>
<evidence type="ECO:0000256" key="1">
    <source>
        <dbReference type="ARBA" id="ARBA00010945"/>
    </source>
</evidence>
<dbReference type="FunCoup" id="S0EUH0">
    <property type="interactions" value="414"/>
</dbReference>
<dbReference type="HOGENOM" id="CLU_012348_1_1_0"/>
<dbReference type="InterPro" id="IPR043502">
    <property type="entry name" value="DNA/RNA_pol_sf"/>
</dbReference>
<dbReference type="EMBL" id="HF951689">
    <property type="protein sequence ID" value="CCW34950.1"/>
    <property type="molecule type" value="Genomic_DNA"/>
</dbReference>
<dbReference type="PATRIC" id="fig|1303518.3.peg.1151"/>
<keyword evidence="4" id="KW-1185">Reference proteome</keyword>
<dbReference type="Proteomes" id="UP000014227">
    <property type="component" value="Chromosome I"/>
</dbReference>
<feature type="domain" description="UmuC" evidence="2">
    <location>
        <begin position="4"/>
        <end position="187"/>
    </location>
</feature>
<dbReference type="GO" id="GO:0009432">
    <property type="term" value="P:SOS response"/>
    <property type="evidence" value="ECO:0007669"/>
    <property type="project" value="TreeGrafter"/>
</dbReference>
<dbReference type="OrthoDB" id="9808813at2"/>
<dbReference type="InterPro" id="IPR043128">
    <property type="entry name" value="Rev_trsase/Diguanyl_cyclase"/>
</dbReference>
<proteinExistence type="inferred from homology"/>
<dbReference type="STRING" id="454171.CP488_00027"/>
<dbReference type="GO" id="GO:0005829">
    <property type="term" value="C:cytosol"/>
    <property type="evidence" value="ECO:0007669"/>
    <property type="project" value="TreeGrafter"/>
</dbReference>
<protein>
    <submittedName>
        <fullName evidence="3">Nucleotidyltransferase/DNA polymerase involved in DNA repair</fullName>
        <ecNumber evidence="3">2.7.7.7</ecNumber>
    </submittedName>
</protein>
<dbReference type="Gene3D" id="3.40.1170.60">
    <property type="match status" value="1"/>
</dbReference>
<dbReference type="eggNOG" id="COG0389">
    <property type="taxonomic scope" value="Bacteria"/>
</dbReference>